<reference evidence="1" key="1">
    <citation type="submission" date="2014-06" db="EMBL/GenBank/DDBJ databases">
        <title>Molecular and ecological studies on carbamate pesticide degrading bacteria isolated from agricultural soils.</title>
        <authorList>
            <person name="Kim D.-U."/>
            <person name="Ka J.-O."/>
        </authorList>
    </citation>
    <scope>NUCLEOTIDE SEQUENCE</scope>
    <source>
        <strain evidence="1">JE1</strain>
        <plasmid evidence="1">pJE1</plasmid>
    </source>
</reference>
<organism evidence="1">
    <name type="scientific">Sphingomonas sp. JE1</name>
    <dbReference type="NCBI Taxonomy" id="1628059"/>
    <lineage>
        <taxon>Bacteria</taxon>
        <taxon>Pseudomonadati</taxon>
        <taxon>Pseudomonadota</taxon>
        <taxon>Alphaproteobacteria</taxon>
        <taxon>Sphingomonadales</taxon>
        <taxon>Sphingomonadaceae</taxon>
        <taxon>Sphingomonas</taxon>
    </lineage>
</organism>
<proteinExistence type="predicted"/>
<protein>
    <submittedName>
        <fullName evidence="1">Uncharacterized protein</fullName>
    </submittedName>
</protein>
<sequence length="39" mass="3995">MKTSIACLDMAKAKGATDIPLKPAARIVGAGGQHRDDGE</sequence>
<gene>
    <name evidence="1" type="ORF">pJE1_109</name>
</gene>
<geneLocation type="plasmid" evidence="1">
    <name>pJE1</name>
</geneLocation>
<dbReference type="EMBL" id="KM017071">
    <property type="protein sequence ID" value="AJW29531.1"/>
    <property type="molecule type" value="Genomic_DNA"/>
</dbReference>
<accession>A0A0D5A016</accession>
<keyword evidence="1" id="KW-0614">Plasmid</keyword>
<dbReference type="AlphaFoldDB" id="A0A0D5A016"/>
<evidence type="ECO:0000313" key="1">
    <source>
        <dbReference type="EMBL" id="AJW29531.1"/>
    </source>
</evidence>
<name>A0A0D5A016_9SPHN</name>